<dbReference type="InterPro" id="IPR027056">
    <property type="entry name" value="Gluconate_2DH_su3"/>
</dbReference>
<dbReference type="Proteomes" id="UP000269301">
    <property type="component" value="Unassembled WGS sequence"/>
</dbReference>
<keyword evidence="1" id="KW-0812">Transmembrane</keyword>
<name>A0A494ZYW1_9BACI</name>
<reference evidence="2 3" key="1">
    <citation type="journal article" date="2016" name="Int. J. Syst. Evol. Microbiol.">
        <title>Oceanobacillus halophilus sp. nov., a novel moderately halophilic bacterium from a hypersaline lake.</title>
        <authorList>
            <person name="Amoozegar M.A."/>
            <person name="Bagheri M."/>
            <person name="Makhdoumi A."/>
            <person name="Nikou M.M."/>
            <person name="Fazeli S.A.S."/>
            <person name="Schumann P."/>
            <person name="Sproer C."/>
            <person name="Sanchez-Porro C."/>
            <person name="Ventosa A."/>
        </authorList>
    </citation>
    <scope>NUCLEOTIDE SEQUENCE [LARGE SCALE GENOMIC DNA]</scope>
    <source>
        <strain evidence="2 3">DSM 23996</strain>
    </source>
</reference>
<protein>
    <submittedName>
        <fullName evidence="2">Gluconate 2-dehydrogenase subunit 3 family protein</fullName>
    </submittedName>
</protein>
<organism evidence="2 3">
    <name type="scientific">Oceanobacillus halophilus</name>
    <dbReference type="NCBI Taxonomy" id="930130"/>
    <lineage>
        <taxon>Bacteria</taxon>
        <taxon>Bacillati</taxon>
        <taxon>Bacillota</taxon>
        <taxon>Bacilli</taxon>
        <taxon>Bacillales</taxon>
        <taxon>Bacillaceae</taxon>
        <taxon>Oceanobacillus</taxon>
    </lineage>
</organism>
<sequence length="259" mass="29075">MRMTDNNKDNKLEEQLEKKISRRNFIQGTGLTVGGFIIGGSIGAFINPNLEESTEKVETVTEQPEPAEPKEMPDYTEAMQFFTRKEDFEALAAATEVIFPEDDLGPGAIGLGAPYFIDKQLAGPWGSNVDDYRVRPFTNGQTPLSRGDIMLQGVRKLNEISQERHDDTFNALAEEDQIALLQEFESGDIKMSLVTSGEFFALLRQLTLEGCYCDPLYGGNKNMEGWKMKEFPGAYMSYIDVVESKEFVKKEPISLSDHM</sequence>
<dbReference type="EMBL" id="RBZP01000019">
    <property type="protein sequence ID" value="RKQ30265.1"/>
    <property type="molecule type" value="Genomic_DNA"/>
</dbReference>
<feature type="transmembrane region" description="Helical" evidence="1">
    <location>
        <begin position="25"/>
        <end position="46"/>
    </location>
</feature>
<gene>
    <name evidence="2" type="ORF">D8M06_16370</name>
</gene>
<keyword evidence="1" id="KW-1133">Transmembrane helix</keyword>
<evidence type="ECO:0000256" key="1">
    <source>
        <dbReference type="SAM" id="Phobius"/>
    </source>
</evidence>
<dbReference type="Pfam" id="PF13618">
    <property type="entry name" value="Gluconate_2-dh3"/>
    <property type="match status" value="1"/>
</dbReference>
<comment type="caution">
    <text evidence="2">The sequence shown here is derived from an EMBL/GenBank/DDBJ whole genome shotgun (WGS) entry which is preliminary data.</text>
</comment>
<accession>A0A494ZYW1</accession>
<keyword evidence="1" id="KW-0472">Membrane</keyword>
<proteinExistence type="predicted"/>
<keyword evidence="3" id="KW-1185">Reference proteome</keyword>
<evidence type="ECO:0000313" key="2">
    <source>
        <dbReference type="EMBL" id="RKQ30265.1"/>
    </source>
</evidence>
<dbReference type="AlphaFoldDB" id="A0A494ZYW1"/>
<evidence type="ECO:0000313" key="3">
    <source>
        <dbReference type="Proteomes" id="UP000269301"/>
    </source>
</evidence>